<gene>
    <name evidence="1" type="ORF">B9N56_04670</name>
</gene>
<dbReference type="Pfam" id="PF09605">
    <property type="entry name" value="Trep_Strep"/>
    <property type="match status" value="1"/>
</dbReference>
<dbReference type="AlphaFoldDB" id="A0A133MW75"/>
<accession>A0A133MW75</accession>
<dbReference type="InterPro" id="IPR011733">
    <property type="entry name" value="CHP02185_IM"/>
</dbReference>
<sequence>MNKKLEVRDLINVGLFAVLGFIFMLIGSFTAMVPVLMPIVPLVQGILVGPSNMLFSTKIKKPGMLFIQTMLISLAYVIMGHGPWALLTGAIAGFIGEIILKSGSYDSKGKSRLAFSFSSLCTLGNYVPIIISRNEYAQGLLNQGYKQEFIDTMMKVMPDWILIVMAILGFIGAFVGCSLGIVFLKKHFSKIGK</sequence>
<dbReference type="NCBIfam" id="TIGR02185">
    <property type="entry name" value="Trep_Strep"/>
    <property type="match status" value="1"/>
</dbReference>
<organism evidence="1 2">
    <name type="scientific">Finegoldia magna</name>
    <name type="common">Peptostreptococcus magnus</name>
    <dbReference type="NCBI Taxonomy" id="1260"/>
    <lineage>
        <taxon>Bacteria</taxon>
        <taxon>Bacillati</taxon>
        <taxon>Bacillota</taxon>
        <taxon>Tissierellia</taxon>
        <taxon>Tissierellales</taxon>
        <taxon>Peptoniphilaceae</taxon>
        <taxon>Finegoldia</taxon>
    </lineage>
</organism>
<protein>
    <submittedName>
        <fullName evidence="1">Uncharacterized protein</fullName>
    </submittedName>
</protein>
<dbReference type="RefSeq" id="WP_002836642.1">
    <property type="nucleotide sequence ID" value="NZ_CABKMR010000001.1"/>
</dbReference>
<evidence type="ECO:0000313" key="2">
    <source>
        <dbReference type="Proteomes" id="UP000215361"/>
    </source>
</evidence>
<name>A0A133MW75_FINMA</name>
<dbReference type="EMBL" id="NDYI01000013">
    <property type="protein sequence ID" value="OXZ38140.1"/>
    <property type="molecule type" value="Genomic_DNA"/>
</dbReference>
<evidence type="ECO:0000313" key="1">
    <source>
        <dbReference type="EMBL" id="OXZ38140.1"/>
    </source>
</evidence>
<comment type="caution">
    <text evidence="1">The sequence shown here is derived from an EMBL/GenBank/DDBJ whole genome shotgun (WGS) entry which is preliminary data.</text>
</comment>
<reference evidence="2" key="1">
    <citation type="submission" date="2017-04" db="EMBL/GenBank/DDBJ databases">
        <title>Finegoldia magna isolated from orthopedic joint implant-associated infections.</title>
        <authorList>
            <person name="Bjorklund S."/>
            <person name="Bruggemann H."/>
            <person name="Jensen A."/>
            <person name="Hellmark B."/>
            <person name="Soderquist B."/>
        </authorList>
    </citation>
    <scope>NUCLEOTIDE SEQUENCE [LARGE SCALE GENOMIC DNA]</scope>
    <source>
        <strain evidence="2">08T492</strain>
    </source>
</reference>
<proteinExistence type="predicted"/>
<dbReference type="OMA" id="GHGPWAL"/>
<dbReference type="Proteomes" id="UP000215361">
    <property type="component" value="Unassembled WGS sequence"/>
</dbReference>